<reference evidence="3" key="1">
    <citation type="journal article" date="2019" name="Int. J. Syst. Evol. Microbiol.">
        <title>The Global Catalogue of Microorganisms (GCM) 10K type strain sequencing project: providing services to taxonomists for standard genome sequencing and annotation.</title>
        <authorList>
            <consortium name="The Broad Institute Genomics Platform"/>
            <consortium name="The Broad Institute Genome Sequencing Center for Infectious Disease"/>
            <person name="Wu L."/>
            <person name="Ma J."/>
        </authorList>
    </citation>
    <scope>NUCLEOTIDE SEQUENCE [LARGE SCALE GENOMIC DNA]</scope>
    <source>
        <strain evidence="3">JCM 18126</strain>
    </source>
</reference>
<protein>
    <submittedName>
        <fullName evidence="2">Uncharacterized protein</fullName>
    </submittedName>
</protein>
<organism evidence="2 3">
    <name type="scientific">Kineococcus glutinatus</name>
    <dbReference type="NCBI Taxonomy" id="1070872"/>
    <lineage>
        <taxon>Bacteria</taxon>
        <taxon>Bacillati</taxon>
        <taxon>Actinomycetota</taxon>
        <taxon>Actinomycetes</taxon>
        <taxon>Kineosporiales</taxon>
        <taxon>Kineosporiaceae</taxon>
        <taxon>Kineococcus</taxon>
    </lineage>
</organism>
<evidence type="ECO:0000256" key="1">
    <source>
        <dbReference type="SAM" id="MobiDB-lite"/>
    </source>
</evidence>
<comment type="caution">
    <text evidence="2">The sequence shown here is derived from an EMBL/GenBank/DDBJ whole genome shotgun (WGS) entry which is preliminary data.</text>
</comment>
<feature type="compositionally biased region" description="Low complexity" evidence="1">
    <location>
        <begin position="542"/>
        <end position="553"/>
    </location>
</feature>
<evidence type="ECO:0000313" key="3">
    <source>
        <dbReference type="Proteomes" id="UP001501195"/>
    </source>
</evidence>
<dbReference type="Proteomes" id="UP001501195">
    <property type="component" value="Unassembled WGS sequence"/>
</dbReference>
<sequence>MSYVSPGQVLQLAEVVARPGERGMLLGRDNAPARDEQGRMFLSLVEAVASGMAFMVTPREGLVPLDGDADADGNLPGWYESARSFCERLGCELVEMTSGSARGSRHLWVVTPVGWTNADFAQRLRLEVPSIPDRQVRHGSRMRPPLSIHREGGRGDLLGGLTIPEVLETLSTRPGRCDLTERTQQRMREGDETMTRDRLATSLALAYVNADEPLQRFADDMLNPANLAGAKVQALPQSKRWAYLERKYVAAQRFAQEHPPVAGMARQRELEYLRATAPVYPFTGRERVPRAAFAYLVGLALEYQRLEVACSVRQLADALGTSRKSATKALATLRHRHGLVQLLEEGHNERGSLWRLRPEQVRKVVTQIPGGERCITSGHLSPAFTSSGLHPVFGGPGLPLGAGLLWQAMDPQVQRYTVTELLERVPCLSRETVREYLHRLHDAGLARVNKERGHYWTRIDQPTKYLNALAERYGSTERRQQRHAQFALERALYGREGRVEQAPKRRCSAVRPDGTPCQSWAQATGPRTRAEFCQVHGDEQQRAAARAWKDAQANPGQLPQAA</sequence>
<keyword evidence="3" id="KW-1185">Reference proteome</keyword>
<evidence type="ECO:0000313" key="2">
    <source>
        <dbReference type="EMBL" id="GAA4960497.1"/>
    </source>
</evidence>
<proteinExistence type="predicted"/>
<feature type="region of interest" description="Disordered" evidence="1">
    <location>
        <begin position="502"/>
        <end position="562"/>
    </location>
</feature>
<gene>
    <name evidence="2" type="ORF">GCM10023225_00030</name>
</gene>
<dbReference type="EMBL" id="BAABIL010000001">
    <property type="protein sequence ID" value="GAA4960497.1"/>
    <property type="molecule type" value="Genomic_DNA"/>
</dbReference>
<name>A0ABP9H2H0_9ACTN</name>
<accession>A0ABP9H2H0</accession>